<reference evidence="8 9" key="1">
    <citation type="submission" date="2020-08" db="EMBL/GenBank/DDBJ databases">
        <title>Genomic Encyclopedia of Type Strains, Phase IV (KMG-V): Genome sequencing to study the core and pangenomes of soil and plant-associated prokaryotes.</title>
        <authorList>
            <person name="Whitman W."/>
        </authorList>
    </citation>
    <scope>NUCLEOTIDE SEQUENCE [LARGE SCALE GENOMIC DNA]</scope>
    <source>
        <strain evidence="8 9">JPY158</strain>
    </source>
</reference>
<keyword evidence="9" id="KW-1185">Reference proteome</keyword>
<dbReference type="PANTHER" id="PTHR33751">
    <property type="entry name" value="CBB3-TYPE CYTOCHROME C OXIDASE SUBUNIT FIXP"/>
    <property type="match status" value="1"/>
</dbReference>
<evidence type="ECO:0000256" key="6">
    <source>
        <dbReference type="PROSITE-ProRule" id="PRU00433"/>
    </source>
</evidence>
<accession>A0A7W8V5U2</accession>
<dbReference type="AlphaFoldDB" id="A0A7W8V5U2"/>
<organism evidence="8 9">
    <name type="scientific">Paraburkholderia atlantica</name>
    <dbReference type="NCBI Taxonomy" id="2654982"/>
    <lineage>
        <taxon>Bacteria</taxon>
        <taxon>Pseudomonadati</taxon>
        <taxon>Pseudomonadota</taxon>
        <taxon>Betaproteobacteria</taxon>
        <taxon>Burkholderiales</taxon>
        <taxon>Burkholderiaceae</taxon>
        <taxon>Paraburkholderia</taxon>
    </lineage>
</organism>
<gene>
    <name evidence="8" type="ORF">HDG40_002296</name>
</gene>
<dbReference type="InterPro" id="IPR036909">
    <property type="entry name" value="Cyt_c-like_dom_sf"/>
</dbReference>
<dbReference type="EMBL" id="JACHDD010000003">
    <property type="protein sequence ID" value="MBB5424152.1"/>
    <property type="molecule type" value="Genomic_DNA"/>
</dbReference>
<sequence length="92" mass="9869">MLGIPDKSVPACSTCHGQHAEGTGGFPRLAGRYADYVEKQILVFWSAGLRPRGEVMKTISDNMSDRDIRAVAAFMEAFPAEAEAAASPAVDR</sequence>
<dbReference type="InterPro" id="IPR009056">
    <property type="entry name" value="Cyt_c-like_dom"/>
</dbReference>
<dbReference type="PROSITE" id="PS51007">
    <property type="entry name" value="CYTC"/>
    <property type="match status" value="1"/>
</dbReference>
<proteinExistence type="predicted"/>
<evidence type="ECO:0000256" key="3">
    <source>
        <dbReference type="ARBA" id="ARBA00022723"/>
    </source>
</evidence>
<keyword evidence="4" id="KW-0249">Electron transport</keyword>
<evidence type="ECO:0000256" key="5">
    <source>
        <dbReference type="ARBA" id="ARBA00023004"/>
    </source>
</evidence>
<keyword evidence="2 6" id="KW-0349">Heme</keyword>
<dbReference type="Pfam" id="PF13442">
    <property type="entry name" value="Cytochrome_CBB3"/>
    <property type="match status" value="1"/>
</dbReference>
<feature type="domain" description="Cytochrome c" evidence="7">
    <location>
        <begin position="1"/>
        <end position="79"/>
    </location>
</feature>
<dbReference type="Gene3D" id="1.10.760.10">
    <property type="entry name" value="Cytochrome c-like domain"/>
    <property type="match status" value="1"/>
</dbReference>
<evidence type="ECO:0000256" key="1">
    <source>
        <dbReference type="ARBA" id="ARBA00022448"/>
    </source>
</evidence>
<dbReference type="InterPro" id="IPR050597">
    <property type="entry name" value="Cytochrome_c_Oxidase_Subunit"/>
</dbReference>
<protein>
    <submittedName>
        <fullName evidence="8">Cytochrome c553</fullName>
    </submittedName>
</protein>
<dbReference type="PANTHER" id="PTHR33751:SF9">
    <property type="entry name" value="CYTOCHROME C4"/>
    <property type="match status" value="1"/>
</dbReference>
<dbReference type="GO" id="GO:0020037">
    <property type="term" value="F:heme binding"/>
    <property type="evidence" value="ECO:0007669"/>
    <property type="project" value="InterPro"/>
</dbReference>
<comment type="caution">
    <text evidence="8">The sequence shown here is derived from an EMBL/GenBank/DDBJ whole genome shotgun (WGS) entry which is preliminary data.</text>
</comment>
<evidence type="ECO:0000313" key="8">
    <source>
        <dbReference type="EMBL" id="MBB5424152.1"/>
    </source>
</evidence>
<evidence type="ECO:0000256" key="2">
    <source>
        <dbReference type="ARBA" id="ARBA00022617"/>
    </source>
</evidence>
<evidence type="ECO:0000256" key="4">
    <source>
        <dbReference type="ARBA" id="ARBA00022982"/>
    </source>
</evidence>
<evidence type="ECO:0000259" key="7">
    <source>
        <dbReference type="PROSITE" id="PS51007"/>
    </source>
</evidence>
<dbReference type="Proteomes" id="UP000592780">
    <property type="component" value="Unassembled WGS sequence"/>
</dbReference>
<name>A0A7W8V5U2_PARAM</name>
<dbReference type="SUPFAM" id="SSF46626">
    <property type="entry name" value="Cytochrome c"/>
    <property type="match status" value="1"/>
</dbReference>
<keyword evidence="3 6" id="KW-0479">Metal-binding</keyword>
<evidence type="ECO:0000313" key="9">
    <source>
        <dbReference type="Proteomes" id="UP000592780"/>
    </source>
</evidence>
<keyword evidence="5 6" id="KW-0408">Iron</keyword>
<dbReference type="GO" id="GO:0009055">
    <property type="term" value="F:electron transfer activity"/>
    <property type="evidence" value="ECO:0007669"/>
    <property type="project" value="InterPro"/>
</dbReference>
<keyword evidence="1" id="KW-0813">Transport</keyword>
<dbReference type="GO" id="GO:0046872">
    <property type="term" value="F:metal ion binding"/>
    <property type="evidence" value="ECO:0007669"/>
    <property type="project" value="UniProtKB-KW"/>
</dbReference>